<dbReference type="Proteomes" id="UP000887579">
    <property type="component" value="Unplaced"/>
</dbReference>
<protein>
    <submittedName>
        <fullName evidence="2">Uncharacterized protein</fullName>
    </submittedName>
</protein>
<organism evidence="1 2">
    <name type="scientific">Panagrolaimus sp. ES5</name>
    <dbReference type="NCBI Taxonomy" id="591445"/>
    <lineage>
        <taxon>Eukaryota</taxon>
        <taxon>Metazoa</taxon>
        <taxon>Ecdysozoa</taxon>
        <taxon>Nematoda</taxon>
        <taxon>Chromadorea</taxon>
        <taxon>Rhabditida</taxon>
        <taxon>Tylenchina</taxon>
        <taxon>Panagrolaimomorpha</taxon>
        <taxon>Panagrolaimoidea</taxon>
        <taxon>Panagrolaimidae</taxon>
        <taxon>Panagrolaimus</taxon>
    </lineage>
</organism>
<sequence>KATATKLNSVEDSESDYSPQTAAQEEQTAPFSIESETHEDGRLSMEAPKDSESNDSLHSAAQEEQVAPFSNEPKTHEGILKTKREDTVLGNDNKISKKNSKSHSRISRSRVNTKICKIGNVEGKGNNVIQKTNTNNLYKFQF</sequence>
<dbReference type="WBParaSite" id="ES5_v2.g27977.t1">
    <property type="protein sequence ID" value="ES5_v2.g27977.t1"/>
    <property type="gene ID" value="ES5_v2.g27977"/>
</dbReference>
<name>A0AC34GEF1_9BILA</name>
<proteinExistence type="predicted"/>
<evidence type="ECO:0000313" key="2">
    <source>
        <dbReference type="WBParaSite" id="ES5_v2.g27977.t1"/>
    </source>
</evidence>
<accession>A0AC34GEF1</accession>
<evidence type="ECO:0000313" key="1">
    <source>
        <dbReference type="Proteomes" id="UP000887579"/>
    </source>
</evidence>
<reference evidence="2" key="1">
    <citation type="submission" date="2022-11" db="UniProtKB">
        <authorList>
            <consortium name="WormBaseParasite"/>
        </authorList>
    </citation>
    <scope>IDENTIFICATION</scope>
</reference>